<organism evidence="7 8">
    <name type="scientific">Flavonifractor plautii 1_3_50AFAA</name>
    <dbReference type="NCBI Taxonomy" id="742738"/>
    <lineage>
        <taxon>Bacteria</taxon>
        <taxon>Bacillati</taxon>
        <taxon>Bacillota</taxon>
        <taxon>Clostridia</taxon>
        <taxon>Eubacteriales</taxon>
        <taxon>Oscillospiraceae</taxon>
        <taxon>Flavonifractor</taxon>
    </lineage>
</organism>
<dbReference type="PANTHER" id="PTHR32308">
    <property type="entry name" value="LYASE BETA SUBUNIT, PUTATIVE (AFU_ORTHOLOGUE AFUA_4G13030)-RELATED"/>
    <property type="match status" value="1"/>
</dbReference>
<dbReference type="PANTHER" id="PTHR32308:SF10">
    <property type="entry name" value="CITRATE LYASE SUBUNIT BETA"/>
    <property type="match status" value="1"/>
</dbReference>
<accession>A0A096AYB4</accession>
<dbReference type="PATRIC" id="fig|742738.3.peg.4246"/>
<evidence type="ECO:0000313" key="8">
    <source>
        <dbReference type="Proteomes" id="UP000029585"/>
    </source>
</evidence>
<evidence type="ECO:0000256" key="3">
    <source>
        <dbReference type="ARBA" id="ARBA00022842"/>
    </source>
</evidence>
<dbReference type="GO" id="GO:0000287">
    <property type="term" value="F:magnesium ion binding"/>
    <property type="evidence" value="ECO:0007669"/>
    <property type="project" value="TreeGrafter"/>
</dbReference>
<evidence type="ECO:0000313" key="7">
    <source>
        <dbReference type="EMBL" id="KGF52083.1"/>
    </source>
</evidence>
<feature type="binding site" evidence="4">
    <location>
        <position position="66"/>
    </location>
    <ligand>
        <name>substrate</name>
    </ligand>
</feature>
<dbReference type="InterPro" id="IPR015813">
    <property type="entry name" value="Pyrv/PenolPyrv_kinase-like_dom"/>
</dbReference>
<dbReference type="Gene3D" id="3.20.20.60">
    <property type="entry name" value="Phosphoenolpyruvate-binding domains"/>
    <property type="match status" value="1"/>
</dbReference>
<dbReference type="Pfam" id="PF03328">
    <property type="entry name" value="HpcH_HpaI"/>
    <property type="match status" value="1"/>
</dbReference>
<dbReference type="InterPro" id="IPR040442">
    <property type="entry name" value="Pyrv_kinase-like_dom_sf"/>
</dbReference>
<proteinExistence type="predicted"/>
<evidence type="ECO:0000256" key="2">
    <source>
        <dbReference type="ARBA" id="ARBA00022723"/>
    </source>
</evidence>
<comment type="caution">
    <text evidence="7">The sequence shown here is derived from an EMBL/GenBank/DDBJ whole genome shotgun (WGS) entry which is preliminary data.</text>
</comment>
<feature type="binding site" evidence="5">
    <location>
        <position position="129"/>
    </location>
    <ligand>
        <name>Mg(2+)</name>
        <dbReference type="ChEBI" id="CHEBI:18420"/>
    </ligand>
</feature>
<dbReference type="Proteomes" id="UP000029585">
    <property type="component" value="Unassembled WGS sequence"/>
</dbReference>
<feature type="binding site" evidence="5">
    <location>
        <position position="156"/>
    </location>
    <ligand>
        <name>Mg(2+)</name>
        <dbReference type="ChEBI" id="CHEBI:18420"/>
    </ligand>
</feature>
<dbReference type="RefSeq" id="WP_044943746.1">
    <property type="nucleotide sequence ID" value="NZ_KN174170.1"/>
</dbReference>
<dbReference type="GO" id="GO:0006107">
    <property type="term" value="P:oxaloacetate metabolic process"/>
    <property type="evidence" value="ECO:0007669"/>
    <property type="project" value="TreeGrafter"/>
</dbReference>
<dbReference type="HOGENOM" id="CLU_044864_0_0_9"/>
<protein>
    <recommendedName>
        <fullName evidence="6">HpcH/HpaI aldolase/citrate lyase domain-containing protein</fullName>
    </recommendedName>
</protein>
<dbReference type="eggNOG" id="COG2301">
    <property type="taxonomic scope" value="Bacteria"/>
</dbReference>
<keyword evidence="8" id="KW-1185">Reference proteome</keyword>
<dbReference type="GO" id="GO:0003824">
    <property type="term" value="F:catalytic activity"/>
    <property type="evidence" value="ECO:0007669"/>
    <property type="project" value="InterPro"/>
</dbReference>
<evidence type="ECO:0000256" key="5">
    <source>
        <dbReference type="PIRSR" id="PIRSR015582-2"/>
    </source>
</evidence>
<gene>
    <name evidence="7" type="ORF">HMPREF9460_04135</name>
</gene>
<keyword evidence="2 5" id="KW-0479">Metal-binding</keyword>
<feature type="binding site" evidence="4">
    <location>
        <position position="129"/>
    </location>
    <ligand>
        <name>substrate</name>
    </ligand>
</feature>
<keyword evidence="3 5" id="KW-0460">Magnesium</keyword>
<dbReference type="InterPro" id="IPR011206">
    <property type="entry name" value="Citrate_lyase_beta/mcl1/mcl2"/>
</dbReference>
<reference evidence="7 8" key="1">
    <citation type="submission" date="2011-08" db="EMBL/GenBank/DDBJ databases">
        <title>The Genome Sequence of Clostridium orbiscindens 1_3_50AFAA.</title>
        <authorList>
            <consortium name="The Broad Institute Genome Sequencing Platform"/>
            <person name="Earl A."/>
            <person name="Ward D."/>
            <person name="Feldgarden M."/>
            <person name="Gevers D."/>
            <person name="Daigneault M."/>
            <person name="Strauss J."/>
            <person name="Allen-Vercoe E."/>
            <person name="Young S.K."/>
            <person name="Zeng Q."/>
            <person name="Gargeya S."/>
            <person name="Fitzgerald M."/>
            <person name="Haas B."/>
            <person name="Abouelleil A."/>
            <person name="Alvarado L."/>
            <person name="Arachchi H.M."/>
            <person name="Berlin A."/>
            <person name="Brown A."/>
            <person name="Chapman S.B."/>
            <person name="Chen Z."/>
            <person name="Dunbar C."/>
            <person name="Freedman E."/>
            <person name="Gearin G."/>
            <person name="Gellesch M."/>
            <person name="Goldberg J."/>
            <person name="Griggs A."/>
            <person name="Gujja S."/>
            <person name="Heiman D."/>
            <person name="Howarth C."/>
            <person name="Larson L."/>
            <person name="Lui A."/>
            <person name="MacDonald P.J.P."/>
            <person name="Montmayeur A."/>
            <person name="Murphy C."/>
            <person name="Neiman D."/>
            <person name="Pearson M."/>
            <person name="Priest M."/>
            <person name="Roberts A."/>
            <person name="Saif S."/>
            <person name="Shea T."/>
            <person name="Shenoy N."/>
            <person name="Sisk P."/>
            <person name="Stolte C."/>
            <person name="Sykes S."/>
            <person name="Wortman J."/>
            <person name="Nusbaum C."/>
            <person name="Birren B."/>
        </authorList>
    </citation>
    <scope>NUCLEOTIDE SEQUENCE [LARGE SCALE GENOMIC DNA]</scope>
    <source>
        <strain evidence="7 8">1_3_50AFAA</strain>
    </source>
</reference>
<sequence length="289" mass="31528">MNRMRTMLFCPASQPKMFLNAPVFHPDAILFDLEDAVAFAEKDSARDLLCSAMEQLDFGKSLVFVRINALKTPFGEADVRAVVPAGVRNLRLAMCESPEDVQRLAQLLDEVEEEHQIPHGSVKIQCSIETAKGVLNARETVKANPRVISLSFGAEDYTRSMGISRSKSAQELQFARMYLPVVAAEAGISAIDTVWSDLEDEAGFEAEVNNAKALGFSGKSCIHPSQLAVVHRIYTPSEAEVVHARRVIEAMRAAEQAGVGVFTVDGKMVDAPVVAKAQRVLLQIGEEVS</sequence>
<dbReference type="AlphaFoldDB" id="A0A096AYB4"/>
<evidence type="ECO:0000259" key="6">
    <source>
        <dbReference type="Pfam" id="PF03328"/>
    </source>
</evidence>
<evidence type="ECO:0000256" key="4">
    <source>
        <dbReference type="PIRSR" id="PIRSR015582-1"/>
    </source>
</evidence>
<dbReference type="InterPro" id="IPR005000">
    <property type="entry name" value="Aldolase/citrate-lyase_domain"/>
</dbReference>
<feature type="domain" description="HpcH/HpaI aldolase/citrate lyase" evidence="6">
    <location>
        <begin position="5"/>
        <end position="224"/>
    </location>
</feature>
<comment type="cofactor">
    <cofactor evidence="1">
        <name>Mg(2+)</name>
        <dbReference type="ChEBI" id="CHEBI:18420"/>
    </cofactor>
</comment>
<dbReference type="SUPFAM" id="SSF51621">
    <property type="entry name" value="Phosphoenolpyruvate/pyruvate domain"/>
    <property type="match status" value="1"/>
</dbReference>
<dbReference type="EMBL" id="ADLO01000132">
    <property type="protein sequence ID" value="KGF52083.1"/>
    <property type="molecule type" value="Genomic_DNA"/>
</dbReference>
<evidence type="ECO:0000256" key="1">
    <source>
        <dbReference type="ARBA" id="ARBA00001946"/>
    </source>
</evidence>
<name>A0A096AYB4_FLAPL</name>
<dbReference type="PIRSF" id="PIRSF015582">
    <property type="entry name" value="Cit_lyase_B"/>
    <property type="match status" value="1"/>
</dbReference>